<dbReference type="GO" id="GO:0016274">
    <property type="term" value="F:protein-arginine N-methyltransferase activity"/>
    <property type="evidence" value="ECO:0007669"/>
    <property type="project" value="InterPro"/>
</dbReference>
<reference evidence="9" key="4">
    <citation type="submission" date="2025-08" db="UniProtKB">
        <authorList>
            <consortium name="Ensembl"/>
        </authorList>
    </citation>
    <scope>IDENTIFICATION</scope>
</reference>
<dbReference type="GO" id="GO:0032259">
    <property type="term" value="P:methylation"/>
    <property type="evidence" value="ECO:0007669"/>
    <property type="project" value="UniProtKB-KW"/>
</dbReference>
<keyword evidence="10" id="KW-1185">Reference proteome</keyword>
<dbReference type="GO" id="GO:0005634">
    <property type="term" value="C:nucleus"/>
    <property type="evidence" value="ECO:0007669"/>
    <property type="project" value="UniProtKB-SubCell"/>
</dbReference>
<feature type="domain" description="SH3" evidence="8">
    <location>
        <begin position="10"/>
        <end position="69"/>
    </location>
</feature>
<keyword evidence="6" id="KW-0539">Nucleus</keyword>
<evidence type="ECO:0000313" key="10">
    <source>
        <dbReference type="Proteomes" id="UP000314983"/>
    </source>
</evidence>
<dbReference type="PANTHER" id="PTHR11006:SF92">
    <property type="entry name" value="PROTEIN ARGININE N-METHYLTRANSFERASE 2"/>
    <property type="match status" value="1"/>
</dbReference>
<dbReference type="Gene3D" id="3.40.50.150">
    <property type="entry name" value="Vaccinia Virus protein VP39"/>
    <property type="match status" value="1"/>
</dbReference>
<evidence type="ECO:0000256" key="3">
    <source>
        <dbReference type="ARBA" id="ARBA00022603"/>
    </source>
</evidence>
<dbReference type="InterPro" id="IPR036028">
    <property type="entry name" value="SH3-like_dom_sf"/>
</dbReference>
<keyword evidence="2 7" id="KW-0728">SH3 domain</keyword>
<dbReference type="Ensembl" id="ENSEEET00000015313.2">
    <property type="protein sequence ID" value="ENSEEEP00000015134.2"/>
    <property type="gene ID" value="ENSEEEG00000007539.2"/>
</dbReference>
<dbReference type="InterPro" id="IPR029063">
    <property type="entry name" value="SAM-dependent_MTases_sf"/>
</dbReference>
<keyword evidence="4" id="KW-0808">Transferase</keyword>
<dbReference type="InterPro" id="IPR025799">
    <property type="entry name" value="Arg_MeTrfase"/>
</dbReference>
<name>A0A4W4ETC8_ELEEL</name>
<dbReference type="Gene3D" id="2.30.30.40">
    <property type="entry name" value="SH3 Domains"/>
    <property type="match status" value="1"/>
</dbReference>
<dbReference type="PANTHER" id="PTHR11006">
    <property type="entry name" value="PROTEIN ARGININE N-METHYLTRANSFERASE"/>
    <property type="match status" value="1"/>
</dbReference>
<reference evidence="9" key="5">
    <citation type="submission" date="2025-09" db="UniProtKB">
        <authorList>
            <consortium name="Ensembl"/>
        </authorList>
    </citation>
    <scope>IDENTIFICATION</scope>
</reference>
<reference evidence="10" key="1">
    <citation type="journal article" date="2014" name="Science">
        <title>Nonhuman genetics. Genomic basis for the convergent evolution of electric organs.</title>
        <authorList>
            <person name="Gallant J.R."/>
            <person name="Traeger L.L."/>
            <person name="Volkening J.D."/>
            <person name="Moffett H."/>
            <person name="Chen P.H."/>
            <person name="Novina C.D."/>
            <person name="Phillips G.N.Jr."/>
            <person name="Anand R."/>
            <person name="Wells G.B."/>
            <person name="Pinch M."/>
            <person name="Guth R."/>
            <person name="Unguez G.A."/>
            <person name="Albert J.S."/>
            <person name="Zakon H.H."/>
            <person name="Samanta M.P."/>
            <person name="Sussman M.R."/>
        </authorList>
    </citation>
    <scope>NUCLEOTIDE SEQUENCE [LARGE SCALE GENOMIC DNA]</scope>
</reference>
<sequence>MSENENRSTNTTEEFIGLLGFTASGTDQLDFSPGDRVVVHAKVTSDWWWAELGGCFGYVPSGYLHPAPTEGNDAWQDEEYFWQLWIIGKLLLVLRPRTETYKQVIVSNSAVLREKVILDLGCGTGIISLFCGQLCGRLVKLNGCEGLVLPSKVDVLVSGWMGNFGAVRTGLLWLEEGGLTWPSSASLGLVPCQAHANCMQKVEFWENLYGLDFSCLWPVALKEFFSKPKFSHRLAPEDCLSVITLDMHMVQVSDLEKLRGEFCFPVESPGTPHAFSAWFVAKFNNEGGLALKLSTGPCAKYVTHYYRLNQTLLCMLDTPITVEEGDCIGGSISLNRNPVWRRHISHRTVAYKKDKRRCIL</sequence>
<gene>
    <name evidence="9" type="primary">EBPL</name>
</gene>
<keyword evidence="5" id="KW-0949">S-adenosyl-L-methionine</keyword>
<dbReference type="AlphaFoldDB" id="A0A4W4ETC8"/>
<comment type="subcellular location">
    <subcellularLocation>
        <location evidence="1">Nucleus</location>
    </subcellularLocation>
</comment>
<accession>A0A4W4ETC8</accession>
<proteinExistence type="predicted"/>
<dbReference type="SUPFAM" id="SSF50044">
    <property type="entry name" value="SH3-domain"/>
    <property type="match status" value="1"/>
</dbReference>
<dbReference type="SMART" id="SM00326">
    <property type="entry name" value="SH3"/>
    <property type="match status" value="1"/>
</dbReference>
<dbReference type="InterPro" id="IPR001452">
    <property type="entry name" value="SH3_domain"/>
</dbReference>
<dbReference type="Pfam" id="PF22528">
    <property type="entry name" value="PRMT_C"/>
    <property type="match status" value="1"/>
</dbReference>
<evidence type="ECO:0000313" key="9">
    <source>
        <dbReference type="Ensembl" id="ENSEEEP00000015134.2"/>
    </source>
</evidence>
<protein>
    <recommendedName>
        <fullName evidence="8">SH3 domain-containing protein</fullName>
    </recommendedName>
</protein>
<evidence type="ECO:0000256" key="4">
    <source>
        <dbReference type="ARBA" id="ARBA00022679"/>
    </source>
</evidence>
<evidence type="ECO:0000256" key="7">
    <source>
        <dbReference type="PROSITE-ProRule" id="PRU00192"/>
    </source>
</evidence>
<evidence type="ECO:0000256" key="2">
    <source>
        <dbReference type="ARBA" id="ARBA00022443"/>
    </source>
</evidence>
<evidence type="ECO:0000256" key="6">
    <source>
        <dbReference type="ARBA" id="ARBA00023242"/>
    </source>
</evidence>
<dbReference type="OMA" id="LXFEFMI"/>
<dbReference type="SUPFAM" id="SSF53335">
    <property type="entry name" value="S-adenosyl-L-methionine-dependent methyltransferases"/>
    <property type="match status" value="1"/>
</dbReference>
<dbReference type="GeneTree" id="ENSGT00940000160683"/>
<dbReference type="Pfam" id="PF00018">
    <property type="entry name" value="SH3_1"/>
    <property type="match status" value="1"/>
</dbReference>
<dbReference type="InterPro" id="IPR055135">
    <property type="entry name" value="PRMT_dom"/>
</dbReference>
<dbReference type="Proteomes" id="UP000314983">
    <property type="component" value="Chromosome 2"/>
</dbReference>
<dbReference type="Gene3D" id="2.70.160.11">
    <property type="entry name" value="Hnrnp arginine n-methyltransferase1"/>
    <property type="match status" value="1"/>
</dbReference>
<evidence type="ECO:0000259" key="8">
    <source>
        <dbReference type="PROSITE" id="PS50002"/>
    </source>
</evidence>
<reference evidence="9" key="3">
    <citation type="submission" date="2020-05" db="EMBL/GenBank/DDBJ databases">
        <title>Electrophorus electricus (electric eel) genome, fEleEle1, primary haplotype.</title>
        <authorList>
            <person name="Myers G."/>
            <person name="Meyer A."/>
            <person name="Fedrigo O."/>
            <person name="Formenti G."/>
            <person name="Rhie A."/>
            <person name="Tracey A."/>
            <person name="Sims Y."/>
            <person name="Jarvis E.D."/>
        </authorList>
    </citation>
    <scope>NUCLEOTIDE SEQUENCE [LARGE SCALE GENOMIC DNA]</scope>
</reference>
<reference evidence="10" key="2">
    <citation type="journal article" date="2017" name="Sci. Adv.">
        <title>A tail of two voltages: Proteomic comparison of the three electric organs of the electric eel.</title>
        <authorList>
            <person name="Traeger L.L."/>
            <person name="Sabat G."/>
            <person name="Barrett-Wilt G.A."/>
            <person name="Wells G.B."/>
            <person name="Sussman M.R."/>
        </authorList>
    </citation>
    <scope>NUCLEOTIDE SEQUENCE [LARGE SCALE GENOMIC DNA]</scope>
</reference>
<keyword evidence="3" id="KW-0489">Methyltransferase</keyword>
<evidence type="ECO:0000256" key="1">
    <source>
        <dbReference type="ARBA" id="ARBA00004123"/>
    </source>
</evidence>
<evidence type="ECO:0000256" key="5">
    <source>
        <dbReference type="ARBA" id="ARBA00022691"/>
    </source>
</evidence>
<dbReference type="GO" id="GO:0140374">
    <property type="term" value="P:antiviral innate immune response"/>
    <property type="evidence" value="ECO:0007669"/>
    <property type="project" value="Ensembl"/>
</dbReference>
<organism evidence="9 10">
    <name type="scientific">Electrophorus electricus</name>
    <name type="common">Electric eel</name>
    <name type="synonym">Gymnotus electricus</name>
    <dbReference type="NCBI Taxonomy" id="8005"/>
    <lineage>
        <taxon>Eukaryota</taxon>
        <taxon>Metazoa</taxon>
        <taxon>Chordata</taxon>
        <taxon>Craniata</taxon>
        <taxon>Vertebrata</taxon>
        <taxon>Euteleostomi</taxon>
        <taxon>Actinopterygii</taxon>
        <taxon>Neopterygii</taxon>
        <taxon>Teleostei</taxon>
        <taxon>Ostariophysi</taxon>
        <taxon>Gymnotiformes</taxon>
        <taxon>Gymnotoidei</taxon>
        <taxon>Gymnotidae</taxon>
        <taxon>Electrophorus</taxon>
    </lineage>
</organism>
<dbReference type="STRING" id="8005.ENSEEEP00000015134"/>
<dbReference type="FunFam" id="2.70.160.11:FF:000007">
    <property type="entry name" value="Protein arginine N-methyltransferase 2"/>
    <property type="match status" value="1"/>
</dbReference>
<dbReference type="GO" id="GO:0042802">
    <property type="term" value="F:identical protein binding"/>
    <property type="evidence" value="ECO:0007669"/>
    <property type="project" value="Ensembl"/>
</dbReference>
<dbReference type="PROSITE" id="PS50002">
    <property type="entry name" value="SH3"/>
    <property type="match status" value="1"/>
</dbReference>
<dbReference type="GO" id="GO:0042054">
    <property type="term" value="F:histone methyltransferase activity"/>
    <property type="evidence" value="ECO:0007669"/>
    <property type="project" value="TreeGrafter"/>
</dbReference>